<feature type="coiled-coil region" evidence="2">
    <location>
        <begin position="2"/>
        <end position="132"/>
    </location>
</feature>
<dbReference type="GO" id="GO:0060271">
    <property type="term" value="P:cilium assembly"/>
    <property type="evidence" value="ECO:0007669"/>
    <property type="project" value="TreeGrafter"/>
</dbReference>
<dbReference type="InterPro" id="IPR034744">
    <property type="entry name" value="RH2"/>
</dbReference>
<evidence type="ECO:0000313" key="5">
    <source>
        <dbReference type="EMBL" id="KAK2191729.1"/>
    </source>
</evidence>
<evidence type="ECO:0000313" key="6">
    <source>
        <dbReference type="Proteomes" id="UP001209878"/>
    </source>
</evidence>
<evidence type="ECO:0000259" key="4">
    <source>
        <dbReference type="PROSITE" id="PS51777"/>
    </source>
</evidence>
<dbReference type="PANTHER" id="PTHR21502:SF4">
    <property type="entry name" value="RILP-LIKE PROTEIN HOMOLOG"/>
    <property type="match status" value="1"/>
</dbReference>
<sequence>MEEAWQREAKEFRESIFKLEEENRRMRKAVAEVTGIEASKRKEEEDEEKEQQYELINKLKETAQKQRDQLRCLQRENRQSNIDMEALQSEVQRLVQLNASCRRKTTVTRLQADHLMADKAELQSQLSEKENQILHISHLLKDQDSDATPPPPPATPGDNMEKLEERLSLEGKMVVDLTDPNRPRFTLSELRDVLQERNELKTRLLEVEEELHQYKPEPVGKGEEGGDATEDKGEEKKPYFCEYDIPVQGPINKEPRDKLCPEESLIRRLFQSFLEKLNLDDMDALEGGAVADSCQNEAG</sequence>
<keyword evidence="1 2" id="KW-0175">Coiled coil</keyword>
<dbReference type="InterPro" id="IPR051241">
    <property type="entry name" value="DZIP_RILPL"/>
</dbReference>
<feature type="region of interest" description="Disordered" evidence="3">
    <location>
        <begin position="140"/>
        <end position="160"/>
    </location>
</feature>
<dbReference type="PROSITE" id="PS51777">
    <property type="entry name" value="RH2"/>
    <property type="match status" value="1"/>
</dbReference>
<gene>
    <name evidence="5" type="ORF">NP493_47g06040</name>
</gene>
<dbReference type="GO" id="GO:0005737">
    <property type="term" value="C:cytoplasm"/>
    <property type="evidence" value="ECO:0007669"/>
    <property type="project" value="TreeGrafter"/>
</dbReference>
<feature type="compositionally biased region" description="Basic and acidic residues" evidence="3">
    <location>
        <begin position="208"/>
        <end position="239"/>
    </location>
</feature>
<dbReference type="PANTHER" id="PTHR21502">
    <property type="entry name" value="ZINC FINGER PROTEIN DZIP1"/>
    <property type="match status" value="1"/>
</dbReference>
<dbReference type="Proteomes" id="UP001209878">
    <property type="component" value="Unassembled WGS sequence"/>
</dbReference>
<dbReference type="Gene3D" id="6.10.230.10">
    <property type="match status" value="1"/>
</dbReference>
<dbReference type="EMBL" id="JAODUO010000047">
    <property type="protein sequence ID" value="KAK2191729.1"/>
    <property type="molecule type" value="Genomic_DNA"/>
</dbReference>
<proteinExistence type="predicted"/>
<dbReference type="SUPFAM" id="SSF161256">
    <property type="entry name" value="RILP dimerisation region"/>
    <property type="match status" value="1"/>
</dbReference>
<evidence type="ECO:0000256" key="1">
    <source>
        <dbReference type="ARBA" id="ARBA00023054"/>
    </source>
</evidence>
<dbReference type="GO" id="GO:0046983">
    <property type="term" value="F:protein dimerization activity"/>
    <property type="evidence" value="ECO:0007669"/>
    <property type="project" value="InterPro"/>
</dbReference>
<keyword evidence="6" id="KW-1185">Reference proteome</keyword>
<comment type="caution">
    <text evidence="5">The sequence shown here is derived from an EMBL/GenBank/DDBJ whole genome shotgun (WGS) entry which is preliminary data.</text>
</comment>
<evidence type="ECO:0000256" key="3">
    <source>
        <dbReference type="SAM" id="MobiDB-lite"/>
    </source>
</evidence>
<dbReference type="GO" id="GO:0036064">
    <property type="term" value="C:ciliary basal body"/>
    <property type="evidence" value="ECO:0007669"/>
    <property type="project" value="TreeGrafter"/>
</dbReference>
<dbReference type="GO" id="GO:0051959">
    <property type="term" value="F:dynein light intermediate chain binding"/>
    <property type="evidence" value="ECO:0007669"/>
    <property type="project" value="TreeGrafter"/>
</dbReference>
<dbReference type="GO" id="GO:0031267">
    <property type="term" value="F:small GTPase binding"/>
    <property type="evidence" value="ECO:0007669"/>
    <property type="project" value="TreeGrafter"/>
</dbReference>
<dbReference type="Pfam" id="PF11461">
    <property type="entry name" value="RILP"/>
    <property type="match status" value="1"/>
</dbReference>
<dbReference type="InterPro" id="IPR021563">
    <property type="entry name" value="RILP_dimer"/>
</dbReference>
<dbReference type="AlphaFoldDB" id="A0AAD9PBG3"/>
<evidence type="ECO:0000256" key="2">
    <source>
        <dbReference type="SAM" id="Coils"/>
    </source>
</evidence>
<organism evidence="5 6">
    <name type="scientific">Ridgeia piscesae</name>
    <name type="common">Tubeworm</name>
    <dbReference type="NCBI Taxonomy" id="27915"/>
    <lineage>
        <taxon>Eukaryota</taxon>
        <taxon>Metazoa</taxon>
        <taxon>Spiralia</taxon>
        <taxon>Lophotrochozoa</taxon>
        <taxon>Annelida</taxon>
        <taxon>Polychaeta</taxon>
        <taxon>Sedentaria</taxon>
        <taxon>Canalipalpata</taxon>
        <taxon>Sabellida</taxon>
        <taxon>Siboglinidae</taxon>
        <taxon>Ridgeia</taxon>
    </lineage>
</organism>
<feature type="region of interest" description="Disordered" evidence="3">
    <location>
        <begin position="208"/>
        <end position="241"/>
    </location>
</feature>
<name>A0AAD9PBG3_RIDPI</name>
<accession>A0AAD9PBG3</accession>
<feature type="domain" description="RH2" evidence="4">
    <location>
        <begin position="182"/>
        <end position="269"/>
    </location>
</feature>
<reference evidence="5" key="1">
    <citation type="journal article" date="2023" name="Mol. Biol. Evol.">
        <title>Third-Generation Sequencing Reveals the Adaptive Role of the Epigenome in Three Deep-Sea Polychaetes.</title>
        <authorList>
            <person name="Perez M."/>
            <person name="Aroh O."/>
            <person name="Sun Y."/>
            <person name="Lan Y."/>
            <person name="Juniper S.K."/>
            <person name="Young C.R."/>
            <person name="Angers B."/>
            <person name="Qian P.Y."/>
        </authorList>
    </citation>
    <scope>NUCLEOTIDE SEQUENCE</scope>
    <source>
        <strain evidence="5">R07B-5</strain>
    </source>
</reference>
<protein>
    <recommendedName>
        <fullName evidence="4">RH2 domain-containing protein</fullName>
    </recommendedName>
</protein>